<feature type="domain" description="Asparaginase/glutaminase C-terminal" evidence="7">
    <location>
        <begin position="231"/>
        <end position="346"/>
    </location>
</feature>
<evidence type="ECO:0000256" key="1">
    <source>
        <dbReference type="ARBA" id="ARBA00010518"/>
    </source>
</evidence>
<dbReference type="PRINTS" id="PR00139">
    <property type="entry name" value="ASNGLNASE"/>
</dbReference>
<feature type="binding site" evidence="5">
    <location>
        <position position="73"/>
    </location>
    <ligand>
        <name>substrate</name>
    </ligand>
</feature>
<reference evidence="8" key="1">
    <citation type="submission" date="2021-12" db="EMBL/GenBank/DDBJ databases">
        <title>Novel species in genus Dyadobacter.</title>
        <authorList>
            <person name="Ma C."/>
        </authorList>
    </citation>
    <scope>NUCLEOTIDE SEQUENCE</scope>
    <source>
        <strain evidence="8">CY399</strain>
    </source>
</reference>
<dbReference type="InterPro" id="IPR040919">
    <property type="entry name" value="Asparaginase_C"/>
</dbReference>
<organism evidence="8 9">
    <name type="scientific">Dyadobacter fanqingshengii</name>
    <dbReference type="NCBI Taxonomy" id="2906443"/>
    <lineage>
        <taxon>Bacteria</taxon>
        <taxon>Pseudomonadati</taxon>
        <taxon>Bacteroidota</taxon>
        <taxon>Cytophagia</taxon>
        <taxon>Cytophagales</taxon>
        <taxon>Spirosomataceae</taxon>
        <taxon>Dyadobacter</taxon>
    </lineage>
</organism>
<gene>
    <name evidence="8" type="ORF">LXM24_08435</name>
</gene>
<dbReference type="InterPro" id="IPR006034">
    <property type="entry name" value="Asparaginase/glutaminase-like"/>
</dbReference>
<keyword evidence="9" id="KW-1185">Reference proteome</keyword>
<feature type="binding site" evidence="5">
    <location>
        <begin position="104"/>
        <end position="105"/>
    </location>
    <ligand>
        <name>substrate</name>
    </ligand>
</feature>
<dbReference type="Gene3D" id="3.40.50.40">
    <property type="match status" value="1"/>
</dbReference>
<sequence>MSYNKIHINPISPEPTVGSVLVIYTGGTLGMVYEAKGKQLVPFNFDQIIDRVPEIGRLNFDITFLSLSQPIDSSNMNPEIWIELAGIIEKEYASYDSFVILHGTDTMAYTASGLSFLLENLNKPVILTGAQLPIGVARSDARENVITALELAAAMDERGQPMISEVCIYFNSLLLRGNRSKKRESSDFNAFHSENYPALANAGVRIEYNLPYIKPHDPGLHLTVHKNMDNRVAFLKMFPGIGPLVVDSILNINGLRGIVLETYGAGNATTAQWFLDAISNAIAKDIIIFNVSQCDGGRVAQGHYETSRFLKQAGVVSGSDITAEAAISKMMYIFGKESDPKNCAEMLAKPLRGEMSV</sequence>
<dbReference type="InterPro" id="IPR041725">
    <property type="entry name" value="L-asparaginase_I"/>
</dbReference>
<dbReference type="FunFam" id="3.40.50.1170:FF:000001">
    <property type="entry name" value="L-asparaginase 2"/>
    <property type="match status" value="1"/>
</dbReference>
<dbReference type="CDD" id="cd08963">
    <property type="entry name" value="L-asparaginase_I"/>
    <property type="match status" value="1"/>
</dbReference>
<dbReference type="EMBL" id="JAJTTA010000002">
    <property type="protein sequence ID" value="MCF0040109.1"/>
    <property type="molecule type" value="Genomic_DNA"/>
</dbReference>
<dbReference type="InterPro" id="IPR027473">
    <property type="entry name" value="L-asparaginase_C"/>
</dbReference>
<dbReference type="SUPFAM" id="SSF53774">
    <property type="entry name" value="Glutaminase/Asparaginase"/>
    <property type="match status" value="1"/>
</dbReference>
<name>A0A9X1P9E1_9BACT</name>
<dbReference type="Gene3D" id="3.40.50.1170">
    <property type="entry name" value="L-asparaginase, N-terminal domain"/>
    <property type="match status" value="1"/>
</dbReference>
<dbReference type="InterPro" id="IPR036152">
    <property type="entry name" value="Asp/glu_Ase-like_sf"/>
</dbReference>
<comment type="similarity">
    <text evidence="1">Belongs to the asparaginase 1 family.</text>
</comment>
<dbReference type="InterPro" id="IPR027474">
    <property type="entry name" value="L-asparaginase_N"/>
</dbReference>
<dbReference type="Proteomes" id="UP001139700">
    <property type="component" value="Unassembled WGS sequence"/>
</dbReference>
<evidence type="ECO:0000259" key="7">
    <source>
        <dbReference type="Pfam" id="PF17763"/>
    </source>
</evidence>
<keyword evidence="3" id="KW-0378">Hydrolase</keyword>
<dbReference type="Pfam" id="PF17763">
    <property type="entry name" value="Asparaginase_C"/>
    <property type="match status" value="1"/>
</dbReference>
<dbReference type="PIRSF" id="PIRSF500176">
    <property type="entry name" value="L_ASNase"/>
    <property type="match status" value="1"/>
</dbReference>
<evidence type="ECO:0000256" key="3">
    <source>
        <dbReference type="ARBA" id="ARBA00022801"/>
    </source>
</evidence>
<dbReference type="PANTHER" id="PTHR11707">
    <property type="entry name" value="L-ASPARAGINASE"/>
    <property type="match status" value="1"/>
</dbReference>
<dbReference type="GO" id="GO:0009066">
    <property type="term" value="P:aspartate family amino acid metabolic process"/>
    <property type="evidence" value="ECO:0007669"/>
    <property type="project" value="UniProtKB-ARBA"/>
</dbReference>
<dbReference type="GO" id="GO:0004067">
    <property type="term" value="F:asparaginase activity"/>
    <property type="evidence" value="ECO:0007669"/>
    <property type="project" value="UniProtKB-UniRule"/>
</dbReference>
<proteinExistence type="inferred from homology"/>
<evidence type="ECO:0000259" key="6">
    <source>
        <dbReference type="Pfam" id="PF00710"/>
    </source>
</evidence>
<dbReference type="PANTHER" id="PTHR11707:SF28">
    <property type="entry name" value="60 KDA LYSOPHOSPHOLIPASE"/>
    <property type="match status" value="1"/>
</dbReference>
<protein>
    <recommendedName>
        <fullName evidence="2">asparaginase</fullName>
        <ecNumber evidence="2">3.5.1.1</ecNumber>
    </recommendedName>
</protein>
<comment type="caution">
    <text evidence="8">The sequence shown here is derived from an EMBL/GenBank/DDBJ whole genome shotgun (WGS) entry which is preliminary data.</text>
</comment>
<dbReference type="EC" id="3.5.1.1" evidence="2"/>
<feature type="active site" description="O-isoaspartyl threonine intermediate" evidence="4">
    <location>
        <position position="28"/>
    </location>
</feature>
<dbReference type="PROSITE" id="PS51732">
    <property type="entry name" value="ASN_GLN_ASE_3"/>
    <property type="match status" value="1"/>
</dbReference>
<evidence type="ECO:0000256" key="2">
    <source>
        <dbReference type="ARBA" id="ARBA00012920"/>
    </source>
</evidence>
<dbReference type="SMART" id="SM00870">
    <property type="entry name" value="Asparaginase"/>
    <property type="match status" value="1"/>
</dbReference>
<dbReference type="NCBIfam" id="TIGR00519">
    <property type="entry name" value="asnASE_I"/>
    <property type="match status" value="1"/>
</dbReference>
<dbReference type="RefSeq" id="WP_234612549.1">
    <property type="nucleotide sequence ID" value="NZ_CP098806.1"/>
</dbReference>
<dbReference type="InterPro" id="IPR037152">
    <property type="entry name" value="L-asparaginase_N_sf"/>
</dbReference>
<feature type="domain" description="L-asparaginase N-terminal" evidence="6">
    <location>
        <begin position="20"/>
        <end position="210"/>
    </location>
</feature>
<dbReference type="InterPro" id="IPR006033">
    <property type="entry name" value="AsnA_fam"/>
</dbReference>
<evidence type="ECO:0000313" key="8">
    <source>
        <dbReference type="EMBL" id="MCF0040109.1"/>
    </source>
</evidence>
<evidence type="ECO:0000313" key="9">
    <source>
        <dbReference type="Proteomes" id="UP001139700"/>
    </source>
</evidence>
<dbReference type="Pfam" id="PF00710">
    <property type="entry name" value="Asparaginase"/>
    <property type="match status" value="1"/>
</dbReference>
<dbReference type="AlphaFoldDB" id="A0A9X1P9E1"/>
<evidence type="ECO:0000256" key="4">
    <source>
        <dbReference type="PIRSR" id="PIRSR001220-1"/>
    </source>
</evidence>
<evidence type="ECO:0000256" key="5">
    <source>
        <dbReference type="PIRSR" id="PIRSR001220-2"/>
    </source>
</evidence>
<dbReference type="SFLD" id="SFLDS00057">
    <property type="entry name" value="Glutaminase/Asparaginase"/>
    <property type="match status" value="1"/>
</dbReference>
<accession>A0A9X1P9E1</accession>
<dbReference type="FunFam" id="3.40.50.40:FF:000001">
    <property type="entry name" value="L-asparaginase 1"/>
    <property type="match status" value="1"/>
</dbReference>
<dbReference type="PIRSF" id="PIRSF001220">
    <property type="entry name" value="L-ASNase_gatD"/>
    <property type="match status" value="1"/>
</dbReference>